<reference evidence="22" key="3">
    <citation type="submission" date="2025-09" db="UniProtKB">
        <authorList>
            <consortium name="Ensembl"/>
        </authorList>
    </citation>
    <scope>IDENTIFICATION</scope>
    <source>
        <strain evidence="22">Thorbecke</strain>
    </source>
</reference>
<evidence type="ECO:0000256" key="11">
    <source>
        <dbReference type="ARBA" id="ARBA00022824"/>
    </source>
</evidence>
<evidence type="ECO:0000256" key="10">
    <source>
        <dbReference type="ARBA" id="ARBA00022801"/>
    </source>
</evidence>
<evidence type="ECO:0000256" key="14">
    <source>
        <dbReference type="ARBA" id="ARBA00022989"/>
    </source>
</evidence>
<dbReference type="PANTHER" id="PTHR43066:SF14">
    <property type="entry name" value="RHOMBOID-RELATED PROTEIN 4"/>
    <property type="match status" value="1"/>
</dbReference>
<dbReference type="EMBL" id="AAGW02042935">
    <property type="status" value="NOT_ANNOTATED_CDS"/>
    <property type="molecule type" value="Genomic_DNA"/>
</dbReference>
<evidence type="ECO:0000256" key="20">
    <source>
        <dbReference type="SAM" id="Phobius"/>
    </source>
</evidence>
<dbReference type="EMBL" id="AAGW02042931">
    <property type="status" value="NOT_ANNOTATED_CDS"/>
    <property type="molecule type" value="Genomic_DNA"/>
</dbReference>
<dbReference type="GO" id="GO:0048515">
    <property type="term" value="P:spermatid differentiation"/>
    <property type="evidence" value="ECO:0007669"/>
    <property type="project" value="Ensembl"/>
</dbReference>
<feature type="transmembrane region" description="Helical" evidence="20">
    <location>
        <begin position="177"/>
        <end position="205"/>
    </location>
</feature>
<dbReference type="EMBL" id="AAGW02042930">
    <property type="status" value="NOT_ANNOTATED_CDS"/>
    <property type="molecule type" value="Genomic_DNA"/>
</dbReference>
<dbReference type="Proteomes" id="UP000001811">
    <property type="component" value="Chromosome 7"/>
</dbReference>
<dbReference type="GO" id="GO:0010954">
    <property type="term" value="P:positive regulation of protein processing"/>
    <property type="evidence" value="ECO:0007669"/>
    <property type="project" value="Ensembl"/>
</dbReference>
<keyword evidence="11" id="KW-0256">Endoplasmic reticulum</keyword>
<evidence type="ECO:0000256" key="7">
    <source>
        <dbReference type="ARBA" id="ARBA00022692"/>
    </source>
</evidence>
<dbReference type="InterPro" id="IPR022764">
    <property type="entry name" value="Peptidase_S54_rhomboid_dom"/>
</dbReference>
<evidence type="ECO:0000256" key="6">
    <source>
        <dbReference type="ARBA" id="ARBA00022670"/>
    </source>
</evidence>
<dbReference type="GO" id="GO:0004252">
    <property type="term" value="F:serine-type endopeptidase activity"/>
    <property type="evidence" value="ECO:0007669"/>
    <property type="project" value="InterPro"/>
</dbReference>
<dbReference type="FunFam" id="1.20.1540.10:FF:000009">
    <property type="entry name" value="Rhomboid domain containing 1"/>
    <property type="match status" value="1"/>
</dbReference>
<dbReference type="GO" id="GO:0031293">
    <property type="term" value="P:membrane protein intracellular domain proteolysis"/>
    <property type="evidence" value="ECO:0007669"/>
    <property type="project" value="Ensembl"/>
</dbReference>
<feature type="domain" description="Peptidase S54 rhomboid" evidence="21">
    <location>
        <begin position="63"/>
        <end position="206"/>
    </location>
</feature>
<dbReference type="STRING" id="9986.ENSOCUP00000006293"/>
<dbReference type="GO" id="GO:0031966">
    <property type="term" value="C:mitochondrial membrane"/>
    <property type="evidence" value="ECO:0007669"/>
    <property type="project" value="UniProtKB-SubCell"/>
</dbReference>
<keyword evidence="9" id="KW-0221">Differentiation</keyword>
<sequence length="343" mass="39367">MQRRSRGINTGLILLFSQIFRVGINNIPPVTLATLALNIWLFLNPLKPLYNSCISVERCYQQKDWQRLLLSPVHHADDWHLYFNMVSMLWKGVNLERRLGSKWFAYIIATFSLLTGVVYLLLQFVFAEFMNEPDYRRNCAVGFSGVLFALKVLNNHYCPGGFVNILGFPVPNRFACWAELVAIHFFTPGSSFSGHLAGILVGLMYTQGPLKKMMETCAGMFSSNIDYPGQQYYFNSSGYSGYQDHYPYSRPGSYEQAPRNYDVYTAGLSEEEQLDRALRASLWDRGNSRNSPPPYGFHLSPEEEMRRRRLQRFDSQKSCWKEMLQIKEICGESSTRPAAVTDS</sequence>
<dbReference type="EMBL" id="AAGW02042929">
    <property type="status" value="NOT_ANNOTATED_CDS"/>
    <property type="molecule type" value="Genomic_DNA"/>
</dbReference>
<dbReference type="PaxDb" id="9986-ENSOCUP00000006293"/>
<feature type="transmembrane region" description="Helical" evidence="20">
    <location>
        <begin position="12"/>
        <end position="42"/>
    </location>
</feature>
<dbReference type="PANTHER" id="PTHR43066">
    <property type="entry name" value="RHOMBOID-RELATED PROTEIN"/>
    <property type="match status" value="1"/>
</dbReference>
<dbReference type="GO" id="GO:0005789">
    <property type="term" value="C:endoplasmic reticulum membrane"/>
    <property type="evidence" value="ECO:0007669"/>
    <property type="project" value="UniProtKB-SubCell"/>
</dbReference>
<keyword evidence="12" id="KW-0720">Serine protease</keyword>
<evidence type="ECO:0000256" key="17">
    <source>
        <dbReference type="ARBA" id="ARBA00069180"/>
    </source>
</evidence>
<feature type="transmembrane region" description="Helical" evidence="20">
    <location>
        <begin position="139"/>
        <end position="157"/>
    </location>
</feature>
<keyword evidence="23" id="KW-1185">Reference proteome</keyword>
<protein>
    <recommendedName>
        <fullName evidence="17">Rhomboid-related protein 4</fullName>
        <ecNumber evidence="5">3.4.21.105</ecNumber>
    </recommendedName>
    <alternativeName>
        <fullName evidence="18">Rhomboid domain-containing protein 1</fullName>
    </alternativeName>
    <alternativeName>
        <fullName evidence="19">Rhomboid-like protein 4</fullName>
    </alternativeName>
</protein>
<dbReference type="GO" id="GO:0034644">
    <property type="term" value="P:cellular response to UV"/>
    <property type="evidence" value="ECO:0007669"/>
    <property type="project" value="Ensembl"/>
</dbReference>
<keyword evidence="16 20" id="KW-0472">Membrane</keyword>
<evidence type="ECO:0000259" key="21">
    <source>
        <dbReference type="Pfam" id="PF01694"/>
    </source>
</evidence>
<dbReference type="EMBL" id="AAGW02042934">
    <property type="status" value="NOT_ANNOTATED_CDS"/>
    <property type="molecule type" value="Genomic_DNA"/>
</dbReference>
<name>G1SSQ7_RABIT</name>
<dbReference type="AlphaFoldDB" id="G1SSQ7"/>
<dbReference type="GO" id="GO:0043687">
    <property type="term" value="P:post-translational protein modification"/>
    <property type="evidence" value="ECO:0007669"/>
    <property type="project" value="Ensembl"/>
</dbReference>
<dbReference type="GO" id="GO:0044322">
    <property type="term" value="C:endoplasmic reticulum quality control compartment"/>
    <property type="evidence" value="ECO:0007669"/>
    <property type="project" value="Ensembl"/>
</dbReference>
<dbReference type="Bgee" id="ENSOCUG00000007283">
    <property type="expression patterns" value="Expressed in blood and 16 other cell types or tissues"/>
</dbReference>
<dbReference type="EMBL" id="AAGW02042933">
    <property type="status" value="NOT_ANNOTATED_CDS"/>
    <property type="molecule type" value="Genomic_DNA"/>
</dbReference>
<dbReference type="EC" id="3.4.21.105" evidence="5"/>
<comment type="catalytic activity">
    <reaction evidence="1">
        <text>Cleaves type-1 transmembrane domains using a catalytic dyad composed of serine and histidine that are contributed by different transmembrane domains.</text>
        <dbReference type="EC" id="3.4.21.105"/>
    </reaction>
</comment>
<evidence type="ECO:0000256" key="5">
    <source>
        <dbReference type="ARBA" id="ARBA00013039"/>
    </source>
</evidence>
<keyword evidence="13" id="KW-0744">Spermatogenesis</keyword>
<evidence type="ECO:0000256" key="15">
    <source>
        <dbReference type="ARBA" id="ARBA00023128"/>
    </source>
</evidence>
<dbReference type="EMBL" id="AAGW02042932">
    <property type="status" value="NOT_ANNOTATED_CDS"/>
    <property type="molecule type" value="Genomic_DNA"/>
</dbReference>
<evidence type="ECO:0000256" key="4">
    <source>
        <dbReference type="ARBA" id="ARBA00009045"/>
    </source>
</evidence>
<dbReference type="HOGENOM" id="CLU_075166_0_0_1"/>
<keyword evidence="8" id="KW-0053">Apoptosis</keyword>
<evidence type="ECO:0000256" key="12">
    <source>
        <dbReference type="ARBA" id="ARBA00022825"/>
    </source>
</evidence>
<feature type="transmembrane region" description="Helical" evidence="20">
    <location>
        <begin position="103"/>
        <end position="127"/>
    </location>
</feature>
<dbReference type="SUPFAM" id="SSF144091">
    <property type="entry name" value="Rhomboid-like"/>
    <property type="match status" value="1"/>
</dbReference>
<dbReference type="InterPro" id="IPR035952">
    <property type="entry name" value="Rhomboid-like_sf"/>
</dbReference>
<dbReference type="EMBL" id="AAGW02042936">
    <property type="status" value="NOT_ANNOTATED_CDS"/>
    <property type="molecule type" value="Genomic_DNA"/>
</dbReference>
<proteinExistence type="inferred from homology"/>
<accession>G1SSQ7</accession>
<dbReference type="Ensembl" id="ENSOCUT00000007280.4">
    <property type="protein sequence ID" value="ENSOCUP00000006293.3"/>
    <property type="gene ID" value="ENSOCUG00000007283.4"/>
</dbReference>
<evidence type="ECO:0000256" key="18">
    <source>
        <dbReference type="ARBA" id="ARBA00076116"/>
    </source>
</evidence>
<gene>
    <name evidence="22" type="primary">RHBDD1</name>
</gene>
<reference evidence="22" key="2">
    <citation type="submission" date="2025-08" db="UniProtKB">
        <authorList>
            <consortium name="Ensembl"/>
        </authorList>
    </citation>
    <scope>IDENTIFICATION</scope>
    <source>
        <strain evidence="22">Thorbecke</strain>
    </source>
</reference>
<dbReference type="FunCoup" id="G1SSQ7">
    <property type="interactions" value="739"/>
</dbReference>
<evidence type="ECO:0000256" key="3">
    <source>
        <dbReference type="ARBA" id="ARBA00004477"/>
    </source>
</evidence>
<evidence type="ECO:0000256" key="1">
    <source>
        <dbReference type="ARBA" id="ARBA00000156"/>
    </source>
</evidence>
<keyword evidence="6" id="KW-0645">Protease</keyword>
<keyword evidence="10" id="KW-0378">Hydrolase</keyword>
<dbReference type="GeneTree" id="ENSGT00390000010744"/>
<dbReference type="GO" id="GO:0043066">
    <property type="term" value="P:negative regulation of apoptotic process"/>
    <property type="evidence" value="ECO:0007669"/>
    <property type="project" value="Ensembl"/>
</dbReference>
<reference evidence="22 23" key="1">
    <citation type="journal article" date="2011" name="Nature">
        <title>A high-resolution map of human evolutionary constraint using 29 mammals.</title>
        <authorList>
            <person name="Lindblad-Toh K."/>
            <person name="Garber M."/>
            <person name="Zuk O."/>
            <person name="Lin M.F."/>
            <person name="Parker B.J."/>
            <person name="Washietl S."/>
            <person name="Kheradpour P."/>
            <person name="Ernst J."/>
            <person name="Jordan G."/>
            <person name="Mauceli E."/>
            <person name="Ward L.D."/>
            <person name="Lowe C.B."/>
            <person name="Holloway A.K."/>
            <person name="Clamp M."/>
            <person name="Gnerre S."/>
            <person name="Alfoldi J."/>
            <person name="Beal K."/>
            <person name="Chang J."/>
            <person name="Clawson H."/>
            <person name="Cuff J."/>
            <person name="Di Palma F."/>
            <person name="Fitzgerald S."/>
            <person name="Flicek P."/>
            <person name="Guttman M."/>
            <person name="Hubisz M.J."/>
            <person name="Jaffe D.B."/>
            <person name="Jungreis I."/>
            <person name="Kent W.J."/>
            <person name="Kostka D."/>
            <person name="Lara M."/>
            <person name="Martins A.L."/>
            <person name="Massingham T."/>
            <person name="Moltke I."/>
            <person name="Raney B.J."/>
            <person name="Rasmussen M.D."/>
            <person name="Robinson J."/>
            <person name="Stark A."/>
            <person name="Vilella A.J."/>
            <person name="Wen J."/>
            <person name="Xie X."/>
            <person name="Zody M.C."/>
            <person name="Baldwin J."/>
            <person name="Bloom T."/>
            <person name="Chin C.W."/>
            <person name="Heiman D."/>
            <person name="Nicol R."/>
            <person name="Nusbaum C."/>
            <person name="Young S."/>
            <person name="Wilkinson J."/>
            <person name="Worley K.C."/>
            <person name="Kovar C.L."/>
            <person name="Muzny D.M."/>
            <person name="Gibbs R.A."/>
            <person name="Cree A."/>
            <person name="Dihn H.H."/>
            <person name="Fowler G."/>
            <person name="Jhangiani S."/>
            <person name="Joshi V."/>
            <person name="Lee S."/>
            <person name="Lewis L.R."/>
            <person name="Nazareth L.V."/>
            <person name="Okwuonu G."/>
            <person name="Santibanez J."/>
            <person name="Warren W.C."/>
            <person name="Mardis E.R."/>
            <person name="Weinstock G.M."/>
            <person name="Wilson R.K."/>
            <person name="Delehaunty K."/>
            <person name="Dooling D."/>
            <person name="Fronik C."/>
            <person name="Fulton L."/>
            <person name="Fulton B."/>
            <person name="Graves T."/>
            <person name="Minx P."/>
            <person name="Sodergren E."/>
            <person name="Birney E."/>
            <person name="Margulies E.H."/>
            <person name="Herrero J."/>
            <person name="Green E.D."/>
            <person name="Haussler D."/>
            <person name="Siepel A."/>
            <person name="Goldman N."/>
            <person name="Pollard K.S."/>
            <person name="Pedersen J.S."/>
            <person name="Lander E.S."/>
            <person name="Kellis M."/>
        </authorList>
    </citation>
    <scope>NUCLEOTIDE SEQUENCE [LARGE SCALE GENOMIC DNA]</scope>
    <source>
        <strain evidence="22 23">Thorbecke inbred</strain>
    </source>
</reference>
<evidence type="ECO:0000256" key="8">
    <source>
        <dbReference type="ARBA" id="ARBA00022703"/>
    </source>
</evidence>
<dbReference type="Pfam" id="PF01694">
    <property type="entry name" value="Rhomboid"/>
    <property type="match status" value="1"/>
</dbReference>
<evidence type="ECO:0000256" key="2">
    <source>
        <dbReference type="ARBA" id="ARBA00004225"/>
    </source>
</evidence>
<dbReference type="InParanoid" id="G1SSQ7"/>
<dbReference type="eggNOG" id="KOG2632">
    <property type="taxonomic scope" value="Eukaryota"/>
</dbReference>
<evidence type="ECO:0000313" key="22">
    <source>
        <dbReference type="Ensembl" id="ENSOCUP00000006293.3"/>
    </source>
</evidence>
<keyword evidence="14 20" id="KW-1133">Transmembrane helix</keyword>
<dbReference type="Gene3D" id="1.20.1540.10">
    <property type="entry name" value="Rhomboid-like"/>
    <property type="match status" value="1"/>
</dbReference>
<evidence type="ECO:0000256" key="13">
    <source>
        <dbReference type="ARBA" id="ARBA00022871"/>
    </source>
</evidence>
<dbReference type="OMA" id="IWFAYII"/>
<dbReference type="GO" id="GO:0034620">
    <property type="term" value="P:cellular response to unfolded protein"/>
    <property type="evidence" value="ECO:0007669"/>
    <property type="project" value="Ensembl"/>
</dbReference>
<comment type="similarity">
    <text evidence="4">Belongs to the peptidase S54 family.</text>
</comment>
<keyword evidence="15" id="KW-0496">Mitochondrion</keyword>
<comment type="subcellular location">
    <subcellularLocation>
        <location evidence="3">Endoplasmic reticulum membrane</location>
        <topology evidence="3">Multi-pass membrane protein</topology>
    </subcellularLocation>
    <subcellularLocation>
        <location evidence="2">Mitochondrion membrane</location>
        <topology evidence="2">Multi-pass membrane protein</topology>
    </subcellularLocation>
</comment>
<evidence type="ECO:0000256" key="16">
    <source>
        <dbReference type="ARBA" id="ARBA00023136"/>
    </source>
</evidence>
<keyword evidence="7 20" id="KW-0812">Transmembrane</keyword>
<evidence type="ECO:0000313" key="23">
    <source>
        <dbReference type="Proteomes" id="UP000001811"/>
    </source>
</evidence>
<organism evidence="22 23">
    <name type="scientific">Oryctolagus cuniculus</name>
    <name type="common">Rabbit</name>
    <dbReference type="NCBI Taxonomy" id="9986"/>
    <lineage>
        <taxon>Eukaryota</taxon>
        <taxon>Metazoa</taxon>
        <taxon>Chordata</taxon>
        <taxon>Craniata</taxon>
        <taxon>Vertebrata</taxon>
        <taxon>Euteleostomi</taxon>
        <taxon>Mammalia</taxon>
        <taxon>Eutheria</taxon>
        <taxon>Euarchontoglires</taxon>
        <taxon>Glires</taxon>
        <taxon>Lagomorpha</taxon>
        <taxon>Leporidae</taxon>
        <taxon>Oryctolagus</taxon>
    </lineage>
</organism>
<evidence type="ECO:0000256" key="19">
    <source>
        <dbReference type="ARBA" id="ARBA00083322"/>
    </source>
</evidence>
<evidence type="ECO:0000256" key="9">
    <source>
        <dbReference type="ARBA" id="ARBA00022782"/>
    </source>
</evidence>
<dbReference type="GO" id="GO:1904211">
    <property type="term" value="P:membrane protein proteolysis involved in retrograde protein transport, ER to cytosol"/>
    <property type="evidence" value="ECO:0007669"/>
    <property type="project" value="Ensembl"/>
</dbReference>
<dbReference type="GO" id="GO:0006915">
    <property type="term" value="P:apoptotic process"/>
    <property type="evidence" value="ECO:0007669"/>
    <property type="project" value="UniProtKB-KW"/>
</dbReference>